<proteinExistence type="predicted"/>
<comment type="caution">
    <text evidence="1">The sequence shown here is derived from an EMBL/GenBank/DDBJ whole genome shotgun (WGS) entry which is preliminary data.</text>
</comment>
<evidence type="ECO:0000313" key="1">
    <source>
        <dbReference type="EMBL" id="GBM36110.1"/>
    </source>
</evidence>
<organism evidence="1 2">
    <name type="scientific">Araneus ventricosus</name>
    <name type="common">Orbweaver spider</name>
    <name type="synonym">Epeira ventricosa</name>
    <dbReference type="NCBI Taxonomy" id="182803"/>
    <lineage>
        <taxon>Eukaryota</taxon>
        <taxon>Metazoa</taxon>
        <taxon>Ecdysozoa</taxon>
        <taxon>Arthropoda</taxon>
        <taxon>Chelicerata</taxon>
        <taxon>Arachnida</taxon>
        <taxon>Araneae</taxon>
        <taxon>Araneomorphae</taxon>
        <taxon>Entelegynae</taxon>
        <taxon>Araneoidea</taxon>
        <taxon>Araneidae</taxon>
        <taxon>Araneus</taxon>
    </lineage>
</organism>
<protein>
    <submittedName>
        <fullName evidence="1">Uncharacterized protein</fullName>
    </submittedName>
</protein>
<name>A0A4Y2F3J5_ARAVE</name>
<evidence type="ECO:0000313" key="2">
    <source>
        <dbReference type="Proteomes" id="UP000499080"/>
    </source>
</evidence>
<dbReference type="AlphaFoldDB" id="A0A4Y2F3J5"/>
<reference evidence="1 2" key="1">
    <citation type="journal article" date="2019" name="Sci. Rep.">
        <title>Orb-weaving spider Araneus ventricosus genome elucidates the spidroin gene catalogue.</title>
        <authorList>
            <person name="Kono N."/>
            <person name="Nakamura H."/>
            <person name="Ohtoshi R."/>
            <person name="Moran D.A.P."/>
            <person name="Shinohara A."/>
            <person name="Yoshida Y."/>
            <person name="Fujiwara M."/>
            <person name="Mori M."/>
            <person name="Tomita M."/>
            <person name="Arakawa K."/>
        </authorList>
    </citation>
    <scope>NUCLEOTIDE SEQUENCE [LARGE SCALE GENOMIC DNA]</scope>
</reference>
<gene>
    <name evidence="1" type="ORF">AVEN_179106_1</name>
</gene>
<sequence length="92" mass="10587">MFGLESYGIVTWAVNRVRPTGGQNKPQVFTMMLPALVNPSPINTMKRDSTSVWMSEKHWMISYILTGQWIGWSDSKTLPSPSYLESLLWNYM</sequence>
<dbReference type="Proteomes" id="UP000499080">
    <property type="component" value="Unassembled WGS sequence"/>
</dbReference>
<dbReference type="EMBL" id="BGPR01000803">
    <property type="protein sequence ID" value="GBM36110.1"/>
    <property type="molecule type" value="Genomic_DNA"/>
</dbReference>
<keyword evidence="2" id="KW-1185">Reference proteome</keyword>
<accession>A0A4Y2F3J5</accession>